<reference evidence="4" key="1">
    <citation type="submission" date="2021-01" db="EMBL/GenBank/DDBJ databases">
        <authorList>
            <person name="Kaushik A."/>
        </authorList>
    </citation>
    <scope>NUCLEOTIDE SEQUENCE</scope>
    <source>
        <strain evidence="4">Type strain: AG8-Rh-89/</strain>
    </source>
</reference>
<dbReference type="GO" id="GO:0005634">
    <property type="term" value="C:nucleus"/>
    <property type="evidence" value="ECO:0007669"/>
    <property type="project" value="TreeGrafter"/>
</dbReference>
<feature type="compositionally biased region" description="Polar residues" evidence="2">
    <location>
        <begin position="1"/>
        <end position="13"/>
    </location>
</feature>
<dbReference type="Proteomes" id="UP000663850">
    <property type="component" value="Unassembled WGS sequence"/>
</dbReference>
<evidence type="ECO:0000256" key="2">
    <source>
        <dbReference type="SAM" id="MobiDB-lite"/>
    </source>
</evidence>
<feature type="region of interest" description="Disordered" evidence="2">
    <location>
        <begin position="1"/>
        <end position="81"/>
    </location>
</feature>
<accession>A0A8H3BNV9</accession>
<dbReference type="InterPro" id="IPR036641">
    <property type="entry name" value="HPT_dom_sf"/>
</dbReference>
<keyword evidence="1" id="KW-0597">Phosphoprotein</keyword>
<dbReference type="CDD" id="cd00088">
    <property type="entry name" value="HPT"/>
    <property type="match status" value="1"/>
</dbReference>
<dbReference type="GO" id="GO:0009927">
    <property type="term" value="F:histidine phosphotransfer kinase activity"/>
    <property type="evidence" value="ECO:0007669"/>
    <property type="project" value="InterPro"/>
</dbReference>
<name>A0A8H3BNV9_9AGAM</name>
<evidence type="ECO:0000313" key="5">
    <source>
        <dbReference type="Proteomes" id="UP000663850"/>
    </source>
</evidence>
<protein>
    <recommendedName>
        <fullName evidence="3">HPt domain-containing protein</fullName>
    </recommendedName>
</protein>
<dbReference type="AlphaFoldDB" id="A0A8H3BNV9"/>
<dbReference type="GO" id="GO:0000160">
    <property type="term" value="P:phosphorelay signal transduction system"/>
    <property type="evidence" value="ECO:0007669"/>
    <property type="project" value="InterPro"/>
</dbReference>
<gene>
    <name evidence="4" type="ORF">RDB_LOCUS50428</name>
</gene>
<dbReference type="Pfam" id="PF01627">
    <property type="entry name" value="Hpt"/>
    <property type="match status" value="1"/>
</dbReference>
<feature type="compositionally biased region" description="Basic and acidic residues" evidence="2">
    <location>
        <begin position="57"/>
        <end position="68"/>
    </location>
</feature>
<dbReference type="InterPro" id="IPR045871">
    <property type="entry name" value="AHP1-5/YPD1"/>
</dbReference>
<comment type="caution">
    <text evidence="4">The sequence shown here is derived from an EMBL/GenBank/DDBJ whole genome shotgun (WGS) entry which is preliminary data.</text>
</comment>
<dbReference type="Gene3D" id="1.20.120.160">
    <property type="entry name" value="HPT domain"/>
    <property type="match status" value="1"/>
</dbReference>
<dbReference type="GO" id="GO:0043424">
    <property type="term" value="F:protein histidine kinase binding"/>
    <property type="evidence" value="ECO:0007669"/>
    <property type="project" value="InterPro"/>
</dbReference>
<dbReference type="SUPFAM" id="SSF47226">
    <property type="entry name" value="Histidine-containing phosphotransfer domain, HPT domain"/>
    <property type="match status" value="1"/>
</dbReference>
<dbReference type="PROSITE" id="PS50894">
    <property type="entry name" value="HPT"/>
    <property type="match status" value="1"/>
</dbReference>
<dbReference type="InterPro" id="IPR008207">
    <property type="entry name" value="Sig_transdc_His_kin_Hpt_dom"/>
</dbReference>
<evidence type="ECO:0000313" key="4">
    <source>
        <dbReference type="EMBL" id="CAE6460268.1"/>
    </source>
</evidence>
<organism evidence="4 5">
    <name type="scientific">Rhizoctonia solani</name>
    <dbReference type="NCBI Taxonomy" id="456999"/>
    <lineage>
        <taxon>Eukaryota</taxon>
        <taxon>Fungi</taxon>
        <taxon>Dikarya</taxon>
        <taxon>Basidiomycota</taxon>
        <taxon>Agaricomycotina</taxon>
        <taxon>Agaricomycetes</taxon>
        <taxon>Cantharellales</taxon>
        <taxon>Ceratobasidiaceae</taxon>
        <taxon>Rhizoctonia</taxon>
    </lineage>
</organism>
<sequence>MSAPTSPSATRRYTSPPPLTSPTSPTARAGSVKPATPEKAKAATPAPASPPKPSPKKTGDDKDKKDKPAAPPADEFIPEVEGSDIDEFVFEQIREMDDEDDYEFSTDIVRNYFKQAATTFEELKVALKGKDFETLSSKGHFLKGSSATLGLDKVQKWCEHIQHYGKKRGEAEGVILTDTQALRRIALVLPRLEKDYKLAKDWLYNYYVEKGVDLDEEEED</sequence>
<dbReference type="GO" id="GO:0005737">
    <property type="term" value="C:cytoplasm"/>
    <property type="evidence" value="ECO:0007669"/>
    <property type="project" value="TreeGrafter"/>
</dbReference>
<dbReference type="SMART" id="SM00073">
    <property type="entry name" value="HPT"/>
    <property type="match status" value="1"/>
</dbReference>
<dbReference type="PANTHER" id="PTHR28242">
    <property type="entry name" value="PHOSPHORELAY INTERMEDIATE PROTEIN YPD1"/>
    <property type="match status" value="1"/>
</dbReference>
<dbReference type="PANTHER" id="PTHR28242:SF52">
    <property type="entry name" value="PHOSPHORELAY INTERMEDIATE PROTEIN YPD1"/>
    <property type="match status" value="1"/>
</dbReference>
<feature type="modified residue" description="Phosphohistidine" evidence="1">
    <location>
        <position position="140"/>
    </location>
</feature>
<dbReference type="EMBL" id="CAJMWZ010002703">
    <property type="protein sequence ID" value="CAE6460268.1"/>
    <property type="molecule type" value="Genomic_DNA"/>
</dbReference>
<evidence type="ECO:0000256" key="1">
    <source>
        <dbReference type="PROSITE-ProRule" id="PRU00110"/>
    </source>
</evidence>
<evidence type="ECO:0000259" key="3">
    <source>
        <dbReference type="PROSITE" id="PS50894"/>
    </source>
</evidence>
<proteinExistence type="predicted"/>
<feature type="domain" description="HPt" evidence="3">
    <location>
        <begin position="101"/>
        <end position="199"/>
    </location>
</feature>